<accession>A0A8S3F5U9</accession>
<proteinExistence type="predicted"/>
<dbReference type="EMBL" id="CAJOBJ010338885">
    <property type="protein sequence ID" value="CAF5192603.1"/>
    <property type="molecule type" value="Genomic_DNA"/>
</dbReference>
<sequence length="57" mass="6113">PAILVAKELSDIVIYTQAIKFRGLSCSAVSSGMTGSKPIRKIPKRNIQQLVAQPSTT</sequence>
<dbReference type="AlphaFoldDB" id="A0A8S3F5U9"/>
<gene>
    <name evidence="1" type="ORF">BYL167_LOCUS64684</name>
    <name evidence="2" type="ORF">GIL414_LOCUS73549</name>
</gene>
<evidence type="ECO:0000313" key="2">
    <source>
        <dbReference type="EMBL" id="CAF5192603.1"/>
    </source>
</evidence>
<dbReference type="Proteomes" id="UP000681720">
    <property type="component" value="Unassembled WGS sequence"/>
</dbReference>
<feature type="non-terminal residue" evidence="1">
    <location>
        <position position="1"/>
    </location>
</feature>
<organism evidence="1 3">
    <name type="scientific">Rotaria magnacalcarata</name>
    <dbReference type="NCBI Taxonomy" id="392030"/>
    <lineage>
        <taxon>Eukaryota</taxon>
        <taxon>Metazoa</taxon>
        <taxon>Spiralia</taxon>
        <taxon>Gnathifera</taxon>
        <taxon>Rotifera</taxon>
        <taxon>Eurotatoria</taxon>
        <taxon>Bdelloidea</taxon>
        <taxon>Philodinida</taxon>
        <taxon>Philodinidae</taxon>
        <taxon>Rotaria</taxon>
    </lineage>
</organism>
<dbReference type="Proteomes" id="UP000681967">
    <property type="component" value="Unassembled WGS sequence"/>
</dbReference>
<evidence type="ECO:0000313" key="3">
    <source>
        <dbReference type="Proteomes" id="UP000681967"/>
    </source>
</evidence>
<protein>
    <submittedName>
        <fullName evidence="1">Uncharacterized protein</fullName>
    </submittedName>
</protein>
<feature type="non-terminal residue" evidence="1">
    <location>
        <position position="57"/>
    </location>
</feature>
<name>A0A8S3F5U9_9BILA</name>
<comment type="caution">
    <text evidence="1">The sequence shown here is derived from an EMBL/GenBank/DDBJ whole genome shotgun (WGS) entry which is preliminary data.</text>
</comment>
<evidence type="ECO:0000313" key="1">
    <source>
        <dbReference type="EMBL" id="CAF5103462.1"/>
    </source>
</evidence>
<dbReference type="EMBL" id="CAJOBH010239348">
    <property type="protein sequence ID" value="CAF5103462.1"/>
    <property type="molecule type" value="Genomic_DNA"/>
</dbReference>
<reference evidence="1" key="1">
    <citation type="submission" date="2021-02" db="EMBL/GenBank/DDBJ databases">
        <authorList>
            <person name="Nowell W R."/>
        </authorList>
    </citation>
    <scope>NUCLEOTIDE SEQUENCE</scope>
</reference>